<accession>A0A0P6WC03</accession>
<sequence length="138" mass="15250">MPSHPVRPLIGLMLGCLFGPSAISAEEIEWTRFVPDAYEGELFSGKSFVAGTTEFAAGPKGLTGLYRFRAGAETIEGRLDTCGTPARNTLVCRWTDRFGQGSLAITFTEDLQRFDGFWWTEGDAKVRAPWWGKRRIGG</sequence>
<evidence type="ECO:0000313" key="2">
    <source>
        <dbReference type="Proteomes" id="UP000048984"/>
    </source>
</evidence>
<dbReference type="RefSeq" id="WP_054358338.1">
    <property type="nucleotide sequence ID" value="NZ_LJYW01000001.1"/>
</dbReference>
<reference evidence="1 2" key="2">
    <citation type="submission" date="2015-10" db="EMBL/GenBank/DDBJ databases">
        <title>Draft Genome Sequence of Prosthecomicrobium hirschii ATCC 27832.</title>
        <authorList>
            <person name="Daniel J."/>
            <person name="Givan S.A."/>
            <person name="Brun Y.V."/>
            <person name="Brown P.J."/>
        </authorList>
    </citation>
    <scope>NUCLEOTIDE SEQUENCE [LARGE SCALE GENOMIC DNA]</scope>
    <source>
        <strain evidence="1 2">16</strain>
    </source>
</reference>
<name>A0A0P6WC03_9HYPH</name>
<dbReference type="AlphaFoldDB" id="A0A0P6WC03"/>
<reference evidence="1 2" key="1">
    <citation type="submission" date="2015-09" db="EMBL/GenBank/DDBJ databases">
        <authorList>
            <person name="Jackson K.R."/>
            <person name="Lunt B.L."/>
            <person name="Fisher J.N.B."/>
            <person name="Gardner A.V."/>
            <person name="Bailey M.E."/>
            <person name="Deus L.M."/>
            <person name="Earl A.S."/>
            <person name="Gibby P.D."/>
            <person name="Hartmann K.A."/>
            <person name="Liu J.E."/>
            <person name="Manci A.M."/>
            <person name="Nielsen D.A."/>
            <person name="Solomon M.B."/>
            <person name="Breakwell D.P."/>
            <person name="Burnett S.H."/>
            <person name="Grose J.H."/>
        </authorList>
    </citation>
    <scope>NUCLEOTIDE SEQUENCE [LARGE SCALE GENOMIC DNA]</scope>
    <source>
        <strain evidence="1 2">16</strain>
    </source>
</reference>
<evidence type="ECO:0000313" key="1">
    <source>
        <dbReference type="EMBL" id="KPL52175.1"/>
    </source>
</evidence>
<gene>
    <name evidence="1" type="ORF">ABB55_07985</name>
</gene>
<keyword evidence="2" id="KW-1185">Reference proteome</keyword>
<protein>
    <submittedName>
        <fullName evidence="1">Uncharacterized protein</fullName>
    </submittedName>
</protein>
<proteinExistence type="predicted"/>
<dbReference type="EMBL" id="LJYW01000001">
    <property type="protein sequence ID" value="KPL52175.1"/>
    <property type="molecule type" value="Genomic_DNA"/>
</dbReference>
<comment type="caution">
    <text evidence="1">The sequence shown here is derived from an EMBL/GenBank/DDBJ whole genome shotgun (WGS) entry which is preliminary data.</text>
</comment>
<organism evidence="1 2">
    <name type="scientific">Prosthecodimorpha hirschii</name>
    <dbReference type="NCBI Taxonomy" id="665126"/>
    <lineage>
        <taxon>Bacteria</taxon>
        <taxon>Pseudomonadati</taxon>
        <taxon>Pseudomonadota</taxon>
        <taxon>Alphaproteobacteria</taxon>
        <taxon>Hyphomicrobiales</taxon>
        <taxon>Ancalomicrobiaceae</taxon>
        <taxon>Prosthecodimorpha</taxon>
    </lineage>
</organism>
<dbReference type="Proteomes" id="UP000048984">
    <property type="component" value="Unassembled WGS sequence"/>
</dbReference>